<evidence type="ECO:0000313" key="2">
    <source>
        <dbReference type="Proteomes" id="UP000012073"/>
    </source>
</evidence>
<dbReference type="RefSeq" id="XP_005715784.1">
    <property type="nucleotide sequence ID" value="XM_005715727.1"/>
</dbReference>
<dbReference type="Pfam" id="PF04827">
    <property type="entry name" value="Plant_tran"/>
    <property type="match status" value="1"/>
</dbReference>
<protein>
    <recommendedName>
        <fullName evidence="3">DDE Tnp4 domain-containing protein</fullName>
    </recommendedName>
</protein>
<keyword evidence="2" id="KW-1185">Reference proteome</keyword>
<reference evidence="2" key="1">
    <citation type="journal article" date="2013" name="Proc. Natl. Acad. Sci. U.S.A.">
        <title>Genome structure and metabolic features in the red seaweed Chondrus crispus shed light on evolution of the Archaeplastida.</title>
        <authorList>
            <person name="Collen J."/>
            <person name="Porcel B."/>
            <person name="Carre W."/>
            <person name="Ball S.G."/>
            <person name="Chaparro C."/>
            <person name="Tonon T."/>
            <person name="Barbeyron T."/>
            <person name="Michel G."/>
            <person name="Noel B."/>
            <person name="Valentin K."/>
            <person name="Elias M."/>
            <person name="Artiguenave F."/>
            <person name="Arun A."/>
            <person name="Aury J.M."/>
            <person name="Barbosa-Neto J.F."/>
            <person name="Bothwell J.H."/>
            <person name="Bouget F.Y."/>
            <person name="Brillet L."/>
            <person name="Cabello-Hurtado F."/>
            <person name="Capella-Gutierrez S."/>
            <person name="Charrier B."/>
            <person name="Cladiere L."/>
            <person name="Cock J.M."/>
            <person name="Coelho S.M."/>
            <person name="Colleoni C."/>
            <person name="Czjzek M."/>
            <person name="Da Silva C."/>
            <person name="Delage L."/>
            <person name="Denoeud F."/>
            <person name="Deschamps P."/>
            <person name="Dittami S.M."/>
            <person name="Gabaldon T."/>
            <person name="Gachon C.M."/>
            <person name="Groisillier A."/>
            <person name="Herve C."/>
            <person name="Jabbari K."/>
            <person name="Katinka M."/>
            <person name="Kloareg B."/>
            <person name="Kowalczyk N."/>
            <person name="Labadie K."/>
            <person name="Leblanc C."/>
            <person name="Lopez P.J."/>
            <person name="McLachlan D.H."/>
            <person name="Meslet-Cladiere L."/>
            <person name="Moustafa A."/>
            <person name="Nehr Z."/>
            <person name="Nyvall Collen P."/>
            <person name="Panaud O."/>
            <person name="Partensky F."/>
            <person name="Poulain J."/>
            <person name="Rensing S.A."/>
            <person name="Rousvoal S."/>
            <person name="Samson G."/>
            <person name="Symeonidi A."/>
            <person name="Weissenbach J."/>
            <person name="Zambounis A."/>
            <person name="Wincker P."/>
            <person name="Boyen C."/>
        </authorList>
    </citation>
    <scope>NUCLEOTIDE SEQUENCE [LARGE SCALE GENOMIC DNA]</scope>
    <source>
        <strain evidence="2">cv. Stackhouse</strain>
    </source>
</reference>
<dbReference type="GeneID" id="17323500"/>
<organism evidence="1 2">
    <name type="scientific">Chondrus crispus</name>
    <name type="common">Carrageen Irish moss</name>
    <name type="synonym">Polymorpha crispa</name>
    <dbReference type="NCBI Taxonomy" id="2769"/>
    <lineage>
        <taxon>Eukaryota</taxon>
        <taxon>Rhodophyta</taxon>
        <taxon>Florideophyceae</taxon>
        <taxon>Rhodymeniophycidae</taxon>
        <taxon>Gigartinales</taxon>
        <taxon>Gigartinaceae</taxon>
        <taxon>Chondrus</taxon>
    </lineage>
</organism>
<accession>R7QEW9</accession>
<evidence type="ECO:0008006" key="3">
    <source>
        <dbReference type="Google" id="ProtNLM"/>
    </source>
</evidence>
<dbReference type="EMBL" id="HG001753">
    <property type="protein sequence ID" value="CDF35965.1"/>
    <property type="molecule type" value="Genomic_DNA"/>
</dbReference>
<dbReference type="OMA" id="LCFADVM"/>
<proteinExistence type="predicted"/>
<sequence>MLAYRSSTDPFDEYVRMSGSTVSQTLRHFTRAVISAFGPTYLRHPTSSDILRILAHSERRGFPGMLGSIDCCKWTWKSCPTAWHGQYQRKEGVAAVTLEVIADHSLWIWHAFFGMPGCNNDINVLDASPLLNNIANGSYPPPVEYNLMENVRNIPYWLVDGIYPKWPVFVHTLSEPLTEKEKCMTRNQEAARKDVERAFGVLQSKWNIIARPGRFWSTDFLHDVMQCCIILHNMCVEDRG</sequence>
<dbReference type="PhylomeDB" id="R7QEW9"/>
<gene>
    <name evidence="1" type="ORF">CHC_T00004346001</name>
</gene>
<dbReference type="Proteomes" id="UP000012073">
    <property type="component" value="Unassembled WGS sequence"/>
</dbReference>
<dbReference type="KEGG" id="ccp:CHC_T00004346001"/>
<dbReference type="PANTHER" id="PTHR47150:SF5">
    <property type="entry name" value="OS07G0546750 PROTEIN"/>
    <property type="match status" value="1"/>
</dbReference>
<evidence type="ECO:0000313" key="1">
    <source>
        <dbReference type="EMBL" id="CDF35965.1"/>
    </source>
</evidence>
<dbReference type="Gramene" id="CDF35965">
    <property type="protein sequence ID" value="CDF35965"/>
    <property type="gene ID" value="CHC_T00004346001"/>
</dbReference>
<dbReference type="OrthoDB" id="124998at2759"/>
<dbReference type="PANTHER" id="PTHR47150">
    <property type="entry name" value="OS12G0169200 PROTEIN"/>
    <property type="match status" value="1"/>
</dbReference>
<name>R7QEW9_CHOCR</name>
<dbReference type="AlphaFoldDB" id="R7QEW9"/>
<dbReference type="InterPro" id="IPR006912">
    <property type="entry name" value="Harbinger_derived_prot"/>
</dbReference>